<comment type="caution">
    <text evidence="1">The sequence shown here is derived from an EMBL/GenBank/DDBJ whole genome shotgun (WGS) entry which is preliminary data.</text>
</comment>
<dbReference type="RefSeq" id="WP_212980391.1">
    <property type="nucleotide sequence ID" value="NZ_AP025343.1"/>
</dbReference>
<sequence>MFLFGSFDIFMLRHIYFEFTLKITLIWLSEVGIIRIERVSNIFIQKKWMFIFIIFITLLSGCERSNPDPLNDYNLTITNNSPLDLKSIVVTVEGNNDSKINSLIDNNIGYKDIAKFHMKNGKQSFKITINPKGNYSVSKEFSEKFNTEEIVEYQIIIESNEITIQKINNAQ</sequence>
<protein>
    <submittedName>
        <fullName evidence="1">Uncharacterized protein</fullName>
    </submittedName>
</protein>
<dbReference type="AlphaFoldDB" id="A0A919YF63"/>
<gene>
    <name evidence="1" type="ORF">J34TS1_48370</name>
</gene>
<organism evidence="1 2">
    <name type="scientific">Paenibacillus azoreducens</name>
    <dbReference type="NCBI Taxonomy" id="116718"/>
    <lineage>
        <taxon>Bacteria</taxon>
        <taxon>Bacillati</taxon>
        <taxon>Bacillota</taxon>
        <taxon>Bacilli</taxon>
        <taxon>Bacillales</taxon>
        <taxon>Paenibacillaceae</taxon>
        <taxon>Paenibacillus</taxon>
    </lineage>
</organism>
<evidence type="ECO:0000313" key="2">
    <source>
        <dbReference type="Proteomes" id="UP000682811"/>
    </source>
</evidence>
<reference evidence="1 2" key="1">
    <citation type="submission" date="2021-03" db="EMBL/GenBank/DDBJ databases">
        <title>Antimicrobial resistance genes in bacteria isolated from Japanese honey, and their potential for conferring macrolide and lincosamide resistance in the American foulbrood pathogen Paenibacillus larvae.</title>
        <authorList>
            <person name="Okamoto M."/>
            <person name="Kumagai M."/>
            <person name="Kanamori H."/>
            <person name="Takamatsu D."/>
        </authorList>
    </citation>
    <scope>NUCLEOTIDE SEQUENCE [LARGE SCALE GENOMIC DNA]</scope>
    <source>
        <strain evidence="1 2">J34TS1</strain>
    </source>
</reference>
<evidence type="ECO:0000313" key="1">
    <source>
        <dbReference type="EMBL" id="GIO50072.1"/>
    </source>
</evidence>
<name>A0A919YF63_9BACL</name>
<accession>A0A919YF63</accession>
<keyword evidence="2" id="KW-1185">Reference proteome</keyword>
<dbReference type="EMBL" id="BORT01000028">
    <property type="protein sequence ID" value="GIO50072.1"/>
    <property type="molecule type" value="Genomic_DNA"/>
</dbReference>
<proteinExistence type="predicted"/>
<dbReference type="Proteomes" id="UP000682811">
    <property type="component" value="Unassembled WGS sequence"/>
</dbReference>